<dbReference type="Gene3D" id="3.40.50.140">
    <property type="match status" value="1"/>
</dbReference>
<evidence type="ECO:0000256" key="10">
    <source>
        <dbReference type="HAMAP-Rule" id="MF_00952"/>
    </source>
</evidence>
<dbReference type="SUPFAM" id="SSF57783">
    <property type="entry name" value="Zinc beta-ribbon"/>
    <property type="match status" value="2"/>
</dbReference>
<dbReference type="InterPro" id="IPR028612">
    <property type="entry name" value="Topoisom_1_IA"/>
</dbReference>
<dbReference type="InterPro" id="IPR034149">
    <property type="entry name" value="TOPRIM_TopoI"/>
</dbReference>
<dbReference type="InterPro" id="IPR013498">
    <property type="entry name" value="Topo_IA_Znf"/>
</dbReference>
<feature type="site" description="Interaction with DNA" evidence="10">
    <location>
        <position position="148"/>
    </location>
</feature>
<keyword evidence="6" id="KW-0460">Magnesium</keyword>
<dbReference type="InterPro" id="IPR005733">
    <property type="entry name" value="TopoI_bac-type"/>
</dbReference>
<evidence type="ECO:0000256" key="5">
    <source>
        <dbReference type="ARBA" id="ARBA00022833"/>
    </source>
</evidence>
<dbReference type="Gene3D" id="1.10.460.10">
    <property type="entry name" value="Topoisomerase I, domain 2"/>
    <property type="match status" value="1"/>
</dbReference>
<dbReference type="GO" id="GO:0008270">
    <property type="term" value="F:zinc ion binding"/>
    <property type="evidence" value="ECO:0007669"/>
    <property type="project" value="UniProtKB-KW"/>
</dbReference>
<organism evidence="13 14">
    <name type="scientific">Candidatus Wallbacteria bacterium HGW-Wallbacteria-1</name>
    <dbReference type="NCBI Taxonomy" id="2013854"/>
    <lineage>
        <taxon>Bacteria</taxon>
        <taxon>Candidatus Walliibacteriota</taxon>
    </lineage>
</organism>
<evidence type="ECO:0000256" key="3">
    <source>
        <dbReference type="ARBA" id="ARBA00022723"/>
    </source>
</evidence>
<proteinExistence type="inferred from homology"/>
<dbReference type="PANTHER" id="PTHR42785:SF1">
    <property type="entry name" value="DNA TOPOISOMERASE"/>
    <property type="match status" value="1"/>
</dbReference>
<feature type="site" description="Interaction with DNA" evidence="10">
    <location>
        <position position="140"/>
    </location>
</feature>
<name>A0A2N1PST2_9BACT</name>
<evidence type="ECO:0000256" key="7">
    <source>
        <dbReference type="ARBA" id="ARBA00023029"/>
    </source>
</evidence>
<dbReference type="InterPro" id="IPR003602">
    <property type="entry name" value="Topo_IA_DNA-bd_dom"/>
</dbReference>
<dbReference type="SMART" id="SM00437">
    <property type="entry name" value="TOP1Ac"/>
    <property type="match status" value="1"/>
</dbReference>
<evidence type="ECO:0000259" key="11">
    <source>
        <dbReference type="PROSITE" id="PS50880"/>
    </source>
</evidence>
<keyword evidence="4" id="KW-0863">Zinc-finger</keyword>
<dbReference type="NCBIfam" id="TIGR01051">
    <property type="entry name" value="topA_bact"/>
    <property type="match status" value="1"/>
</dbReference>
<dbReference type="InterPro" id="IPR000380">
    <property type="entry name" value="Topo_IA"/>
</dbReference>
<dbReference type="GO" id="GO:0005694">
    <property type="term" value="C:chromosome"/>
    <property type="evidence" value="ECO:0007669"/>
    <property type="project" value="InterPro"/>
</dbReference>
<dbReference type="InterPro" id="IPR013825">
    <property type="entry name" value="Topo_IA_cen_sub2"/>
</dbReference>
<feature type="site" description="Interaction with DNA" evidence="10">
    <location>
        <position position="143"/>
    </location>
</feature>
<gene>
    <name evidence="10" type="primary">topA</name>
    <name evidence="13" type="ORF">CVV64_06420</name>
</gene>
<dbReference type="Pfam" id="PF01396">
    <property type="entry name" value="Zn_ribbon_Top1"/>
    <property type="match status" value="4"/>
</dbReference>
<keyword evidence="5" id="KW-0862">Zinc</keyword>
<feature type="site" description="Interaction with DNA" evidence="10">
    <location>
        <position position="304"/>
    </location>
</feature>
<dbReference type="InterPro" id="IPR006171">
    <property type="entry name" value="TOPRIM_dom"/>
</dbReference>
<dbReference type="Pfam" id="PF01131">
    <property type="entry name" value="Topoisom_bac"/>
    <property type="match status" value="1"/>
</dbReference>
<comment type="catalytic activity">
    <reaction evidence="1 10">
        <text>ATP-independent breakage of single-stranded DNA, followed by passage and rejoining.</text>
        <dbReference type="EC" id="5.6.2.1"/>
    </reaction>
</comment>
<reference evidence="13 14" key="1">
    <citation type="journal article" date="2017" name="ISME J.">
        <title>Potential for microbial H2 and metal transformations associated with novel bacteria and archaea in deep terrestrial subsurface sediments.</title>
        <authorList>
            <person name="Hernsdorf A.W."/>
            <person name="Amano Y."/>
            <person name="Miyakawa K."/>
            <person name="Ise K."/>
            <person name="Suzuki Y."/>
            <person name="Anantharaman K."/>
            <person name="Probst A."/>
            <person name="Burstein D."/>
            <person name="Thomas B.C."/>
            <person name="Banfield J.F."/>
        </authorList>
    </citation>
    <scope>NUCLEOTIDE SEQUENCE [LARGE SCALE GENOMIC DNA]</scope>
    <source>
        <strain evidence="13">HGW-Wallbacteria-1</strain>
    </source>
</reference>
<sequence length="776" mass="87622">MSKSLIIVESPNKIKTLKKFLGDDYEIKSSLGHIMNLPKKKLGVDVNNEFMPEYITEQGKDKVIRELKKAMKKVDQVYLAPDPDREGEAISWHLSRILELTEDSLCRITFNSITKNEVLKSLESPRQINMSLVNAQQSRRILDRLVGYKLSPLLWEKIHKGLSAGRVQSVAMLLISAREEEICRFKPEEYWNITAAFKDPSGDREDLLRARLMRKGKSKISITNGDEARSIEEALSKNDFVVSDIDTKTIQRSPQPPFITSTLQQVAAKNLGFSVRKTMMIAQQLYEGIEIASEGPVGLITYMRTDSTRTANEALDEVRSYIDSTFGKEFVPSAPRSFTKKKLVQDAHECIRPTSLRYTPENLAPFLAPDQLKLYTFIFNRFVASQMAPADVTNCTVEVSNGVYIFTLKGTRIDFDGYLRIYNVQDSDEDEGGTIPGFVKGQVLIPQNIDLKQSFTQPPPRFTEGTLVKELEKNGVGRPSTYAVIISTILKREYVRLVKKQFIPTELGLIVNQILKNSFSAIINVEFTANLEKALDDIAEGRSDWHEILKTFYESFEKILSGAIIPKISLATDLKCPSCEKEMVLKFANKNRFFACSGFPGCKTIINISEDATFNQELIDSDYTLVAVQERIGSVEAKRPDKSEKAEVSDKVCDKCGGPMVIREGSNGKFLGCQAFPKCRNTMPMDNQEDQNIPEEDKNCEKCNSPMVVRHSRKGRFLACSAYPKCKHTKSLPLNIGCPKENCEGQIVVRRGRNGKTFYGCSRYPDCDFTSWKRPE</sequence>
<keyword evidence="3" id="KW-0479">Metal-binding</keyword>
<feature type="region of interest" description="Interaction with DNA" evidence="10">
    <location>
        <begin position="163"/>
        <end position="168"/>
    </location>
</feature>
<dbReference type="PROSITE" id="PS00396">
    <property type="entry name" value="TOPO_IA_1"/>
    <property type="match status" value="1"/>
</dbReference>
<evidence type="ECO:0000256" key="8">
    <source>
        <dbReference type="ARBA" id="ARBA00023125"/>
    </source>
</evidence>
<comment type="subunit">
    <text evidence="10">Monomer.</text>
</comment>
<dbReference type="InterPro" id="IPR003601">
    <property type="entry name" value="Topo_IA_2"/>
</dbReference>
<evidence type="ECO:0000313" key="14">
    <source>
        <dbReference type="Proteomes" id="UP000233256"/>
    </source>
</evidence>
<comment type="caution">
    <text evidence="13">The sequence shown here is derived from an EMBL/GenBank/DDBJ whole genome shotgun (WGS) entry which is preliminary data.</text>
</comment>
<comment type="similarity">
    <text evidence="2 10">Belongs to the type IA topoisomerase family.</text>
</comment>
<dbReference type="EC" id="5.6.2.1" evidence="10"/>
<dbReference type="SMART" id="SM00436">
    <property type="entry name" value="TOP1Bc"/>
    <property type="match status" value="1"/>
</dbReference>
<dbReference type="InterPro" id="IPR013826">
    <property type="entry name" value="Topo_IA_cen_sub3"/>
</dbReference>
<dbReference type="SMART" id="SM00493">
    <property type="entry name" value="TOPRIM"/>
    <property type="match status" value="1"/>
</dbReference>
<feature type="site" description="Interaction with DNA" evidence="10">
    <location>
        <position position="492"/>
    </location>
</feature>
<dbReference type="InterPro" id="IPR013497">
    <property type="entry name" value="Topo_IA_cen"/>
</dbReference>
<dbReference type="PRINTS" id="PR00417">
    <property type="entry name" value="PRTPISMRASEI"/>
</dbReference>
<dbReference type="PANTHER" id="PTHR42785">
    <property type="entry name" value="DNA TOPOISOMERASE, TYPE IA, CORE"/>
    <property type="match status" value="1"/>
</dbReference>
<dbReference type="InterPro" id="IPR023405">
    <property type="entry name" value="Topo_IA_core_domain"/>
</dbReference>
<dbReference type="HAMAP" id="MF_00952">
    <property type="entry name" value="Topoisom_1_prok"/>
    <property type="match status" value="1"/>
</dbReference>
<evidence type="ECO:0000256" key="9">
    <source>
        <dbReference type="ARBA" id="ARBA00023235"/>
    </source>
</evidence>
<dbReference type="EMBL" id="PGXC01000003">
    <property type="protein sequence ID" value="PKK91394.1"/>
    <property type="molecule type" value="Genomic_DNA"/>
</dbReference>
<dbReference type="InterPro" id="IPR023406">
    <property type="entry name" value="Topo_IA_AS"/>
</dbReference>
<accession>A0A2N1PST2</accession>
<comment type="function">
    <text evidence="10">Releases the supercoiling and torsional tension of DNA, which is introduced during the DNA replication and transcription, by transiently cleaving and rejoining one strand of the DNA duplex. Introduces a single-strand break via transesterification at a target site in duplex DNA. The scissile phosphodiester is attacked by the catalytic tyrosine of the enzyme, resulting in the formation of a DNA-(5'-phosphotyrosyl)-enzyme intermediate and the expulsion of a 3'-OH DNA strand. The free DNA strand then undergoes passage around the unbroken strand, thus removing DNA supercoils. Finally, in the religation step, the DNA 3'-OH attacks the covalent intermediate to expel the active-site tyrosine and restore the DNA phosphodiester backbone.</text>
</comment>
<dbReference type="Gene3D" id="2.70.20.10">
    <property type="entry name" value="Topoisomerase I, domain 3"/>
    <property type="match status" value="1"/>
</dbReference>
<feature type="active site" description="O-(5'-phospho-DNA)-tyrosine intermediate" evidence="10">
    <location>
        <position position="302"/>
    </location>
</feature>
<feature type="domain" description="Topo IA-type catalytic" evidence="12">
    <location>
        <begin position="129"/>
        <end position="560"/>
    </location>
</feature>
<evidence type="ECO:0000313" key="13">
    <source>
        <dbReference type="EMBL" id="PKK91394.1"/>
    </source>
</evidence>
<evidence type="ECO:0000256" key="6">
    <source>
        <dbReference type="ARBA" id="ARBA00022842"/>
    </source>
</evidence>
<evidence type="ECO:0000256" key="1">
    <source>
        <dbReference type="ARBA" id="ARBA00000213"/>
    </source>
</evidence>
<dbReference type="GO" id="GO:0003677">
    <property type="term" value="F:DNA binding"/>
    <property type="evidence" value="ECO:0007669"/>
    <property type="project" value="UniProtKB-KW"/>
</dbReference>
<feature type="site" description="Interaction with DNA" evidence="10">
    <location>
        <position position="139"/>
    </location>
</feature>
<dbReference type="Gene3D" id="3.30.65.10">
    <property type="entry name" value="Bacterial Topoisomerase I, domain 1"/>
    <property type="match status" value="4"/>
</dbReference>
<dbReference type="CDD" id="cd03363">
    <property type="entry name" value="TOPRIM_TopoIA_TopoI"/>
    <property type="match status" value="1"/>
</dbReference>
<evidence type="ECO:0000256" key="2">
    <source>
        <dbReference type="ARBA" id="ARBA00009446"/>
    </source>
</evidence>
<dbReference type="PROSITE" id="PS52039">
    <property type="entry name" value="TOPO_IA_2"/>
    <property type="match status" value="1"/>
</dbReference>
<dbReference type="PROSITE" id="PS50880">
    <property type="entry name" value="TOPRIM"/>
    <property type="match status" value="1"/>
</dbReference>
<dbReference type="SUPFAM" id="SSF56712">
    <property type="entry name" value="Prokaryotic type I DNA topoisomerase"/>
    <property type="match status" value="1"/>
</dbReference>
<feature type="site" description="Interaction with DNA" evidence="10">
    <location>
        <position position="155"/>
    </location>
</feature>
<keyword evidence="7 10" id="KW-0799">Topoisomerase</keyword>
<keyword evidence="8 10" id="KW-0238">DNA-binding</keyword>
<dbReference type="Proteomes" id="UP000233256">
    <property type="component" value="Unassembled WGS sequence"/>
</dbReference>
<feature type="domain" description="Toprim" evidence="11">
    <location>
        <begin position="3"/>
        <end position="115"/>
    </location>
</feature>
<feature type="site" description="Interaction with DNA" evidence="10">
    <location>
        <position position="33"/>
    </location>
</feature>
<protein>
    <recommendedName>
        <fullName evidence="10">DNA topoisomerase 1</fullName>
        <ecNumber evidence="10">5.6.2.1</ecNumber>
    </recommendedName>
    <alternativeName>
        <fullName evidence="10">DNA topoisomerase I</fullName>
    </alternativeName>
</protein>
<dbReference type="GO" id="GO:0006265">
    <property type="term" value="P:DNA topological change"/>
    <property type="evidence" value="ECO:0007669"/>
    <property type="project" value="UniProtKB-UniRule"/>
</dbReference>
<dbReference type="InterPro" id="IPR013824">
    <property type="entry name" value="Topo_IA_cen_sub1"/>
</dbReference>
<dbReference type="AlphaFoldDB" id="A0A2N1PST2"/>
<evidence type="ECO:0000259" key="12">
    <source>
        <dbReference type="PROSITE" id="PS52039"/>
    </source>
</evidence>
<evidence type="ECO:0000256" key="4">
    <source>
        <dbReference type="ARBA" id="ARBA00022771"/>
    </source>
</evidence>
<dbReference type="Pfam" id="PF01751">
    <property type="entry name" value="Toprim"/>
    <property type="match status" value="1"/>
</dbReference>
<dbReference type="GO" id="GO:0003917">
    <property type="term" value="F:DNA topoisomerase type I (single strand cut, ATP-independent) activity"/>
    <property type="evidence" value="ECO:0007669"/>
    <property type="project" value="UniProtKB-UniRule"/>
</dbReference>
<dbReference type="CDD" id="cd00186">
    <property type="entry name" value="TOP1Ac"/>
    <property type="match status" value="1"/>
</dbReference>
<keyword evidence="9 10" id="KW-0413">Isomerase</keyword>
<dbReference type="Gene3D" id="1.10.290.10">
    <property type="entry name" value="Topoisomerase I, domain 4"/>
    <property type="match status" value="1"/>
</dbReference>